<evidence type="ECO:0000256" key="2">
    <source>
        <dbReference type="ARBA" id="ARBA00035112"/>
    </source>
</evidence>
<keyword evidence="3" id="KW-1133">Transmembrane helix</keyword>
<evidence type="ECO:0000256" key="1">
    <source>
        <dbReference type="ARBA" id="ARBA00004685"/>
    </source>
</evidence>
<dbReference type="STRING" id="765440.A0A0C3BI15"/>
<reference evidence="5" key="2">
    <citation type="submission" date="2015-01" db="EMBL/GenBank/DDBJ databases">
        <title>Evolutionary Origins and Diversification of the Mycorrhizal Mutualists.</title>
        <authorList>
            <consortium name="DOE Joint Genome Institute"/>
            <consortium name="Mycorrhizal Genomics Consortium"/>
            <person name="Kohler A."/>
            <person name="Kuo A."/>
            <person name="Nagy L.G."/>
            <person name="Floudas D."/>
            <person name="Copeland A."/>
            <person name="Barry K.W."/>
            <person name="Cichocki N."/>
            <person name="Veneault-Fourrey C."/>
            <person name="LaButti K."/>
            <person name="Lindquist E.A."/>
            <person name="Lipzen A."/>
            <person name="Lundell T."/>
            <person name="Morin E."/>
            <person name="Murat C."/>
            <person name="Riley R."/>
            <person name="Ohm R."/>
            <person name="Sun H."/>
            <person name="Tunlid A."/>
            <person name="Henrissat B."/>
            <person name="Grigoriev I.V."/>
            <person name="Hibbett D.S."/>
            <person name="Martin F."/>
        </authorList>
    </citation>
    <scope>NUCLEOTIDE SEQUENCE [LARGE SCALE GENOMIC DNA]</scope>
    <source>
        <strain evidence="5">F 1598</strain>
    </source>
</reference>
<reference evidence="4 5" key="1">
    <citation type="submission" date="2014-04" db="EMBL/GenBank/DDBJ databases">
        <authorList>
            <consortium name="DOE Joint Genome Institute"/>
            <person name="Kuo A."/>
            <person name="Tarkka M."/>
            <person name="Buscot F."/>
            <person name="Kohler A."/>
            <person name="Nagy L.G."/>
            <person name="Floudas D."/>
            <person name="Copeland A."/>
            <person name="Barry K.W."/>
            <person name="Cichocki N."/>
            <person name="Veneault-Fourrey C."/>
            <person name="LaButti K."/>
            <person name="Lindquist E.A."/>
            <person name="Lipzen A."/>
            <person name="Lundell T."/>
            <person name="Morin E."/>
            <person name="Murat C."/>
            <person name="Sun H."/>
            <person name="Tunlid A."/>
            <person name="Henrissat B."/>
            <person name="Grigoriev I.V."/>
            <person name="Hibbett D.S."/>
            <person name="Martin F."/>
            <person name="Nordberg H.P."/>
            <person name="Cantor M.N."/>
            <person name="Hua S.X."/>
        </authorList>
    </citation>
    <scope>NUCLEOTIDE SEQUENCE [LARGE SCALE GENOMIC DNA]</scope>
    <source>
        <strain evidence="4 5">F 1598</strain>
    </source>
</reference>
<comment type="similarity">
    <text evidence="2">Belongs to the ustYa family.</text>
</comment>
<feature type="transmembrane region" description="Helical" evidence="3">
    <location>
        <begin position="41"/>
        <end position="61"/>
    </location>
</feature>
<evidence type="ECO:0008006" key="6">
    <source>
        <dbReference type="Google" id="ProtNLM"/>
    </source>
</evidence>
<dbReference type="GO" id="GO:0043386">
    <property type="term" value="P:mycotoxin biosynthetic process"/>
    <property type="evidence" value="ECO:0007669"/>
    <property type="project" value="InterPro"/>
</dbReference>
<sequence>MSRQSIEHRQPLLLEPIIHGSSDKEYSFDTPEMKPERSWRLSAFIAISVLSLLLNTAQFLASARATPLCNRSNSQKLYTPVKDVLEYELRKFSRARAISPYHGPPTEAVDQAWQDLYHFGVSRISKSQAALLPNRTIALPGAEMGNYAISLDVFHQLHCLNQIRMALHPDRYPPIPISHGFDHIDHCVNSVRESLMCSVDVTPNIWVWDEGRKSSFPRLDTVHTCRNFDKVRAWAVEHQLEELVLTEHVEDDLEYHEF</sequence>
<dbReference type="PANTHER" id="PTHR33365:SF4">
    <property type="entry name" value="CYCLOCHLOROTINE BIOSYNTHESIS PROTEIN O"/>
    <property type="match status" value="1"/>
</dbReference>
<name>A0A0C3BI15_PILCF</name>
<dbReference type="HOGENOM" id="CLU_042941_2_0_1"/>
<dbReference type="Proteomes" id="UP000054166">
    <property type="component" value="Unassembled WGS sequence"/>
</dbReference>
<dbReference type="InParanoid" id="A0A0C3BI15"/>
<comment type="pathway">
    <text evidence="1">Mycotoxin biosynthesis.</text>
</comment>
<organism evidence="4 5">
    <name type="scientific">Piloderma croceum (strain F 1598)</name>
    <dbReference type="NCBI Taxonomy" id="765440"/>
    <lineage>
        <taxon>Eukaryota</taxon>
        <taxon>Fungi</taxon>
        <taxon>Dikarya</taxon>
        <taxon>Basidiomycota</taxon>
        <taxon>Agaricomycotina</taxon>
        <taxon>Agaricomycetes</taxon>
        <taxon>Agaricomycetidae</taxon>
        <taxon>Atheliales</taxon>
        <taxon>Atheliaceae</taxon>
        <taxon>Piloderma</taxon>
    </lineage>
</organism>
<accession>A0A0C3BI15</accession>
<protein>
    <recommendedName>
        <fullName evidence="6">Tat pathway signal sequence</fullName>
    </recommendedName>
</protein>
<evidence type="ECO:0000313" key="4">
    <source>
        <dbReference type="EMBL" id="KIM85958.1"/>
    </source>
</evidence>
<keyword evidence="5" id="KW-1185">Reference proteome</keyword>
<dbReference type="AlphaFoldDB" id="A0A0C3BI15"/>
<evidence type="ECO:0000313" key="5">
    <source>
        <dbReference type="Proteomes" id="UP000054166"/>
    </source>
</evidence>
<proteinExistence type="inferred from homology"/>
<dbReference type="OrthoDB" id="3687641at2759"/>
<keyword evidence="3" id="KW-0812">Transmembrane</keyword>
<dbReference type="EMBL" id="KN832983">
    <property type="protein sequence ID" value="KIM85958.1"/>
    <property type="molecule type" value="Genomic_DNA"/>
</dbReference>
<dbReference type="Pfam" id="PF11807">
    <property type="entry name" value="UstYa"/>
    <property type="match status" value="1"/>
</dbReference>
<keyword evidence="3" id="KW-0472">Membrane</keyword>
<gene>
    <name evidence="4" type="ORF">PILCRDRAFT_816507</name>
</gene>
<dbReference type="PANTHER" id="PTHR33365">
    <property type="entry name" value="YALI0B05434P"/>
    <property type="match status" value="1"/>
</dbReference>
<dbReference type="InterPro" id="IPR021765">
    <property type="entry name" value="UstYa-like"/>
</dbReference>
<evidence type="ECO:0000256" key="3">
    <source>
        <dbReference type="SAM" id="Phobius"/>
    </source>
</evidence>